<keyword evidence="4" id="KW-1185">Reference proteome</keyword>
<dbReference type="InterPro" id="IPR029787">
    <property type="entry name" value="Nucleotide_cyclase"/>
</dbReference>
<dbReference type="Proteomes" id="UP000054977">
    <property type="component" value="Unassembled WGS sequence"/>
</dbReference>
<dbReference type="SUPFAM" id="SSF55073">
    <property type="entry name" value="Nucleotide cyclase"/>
    <property type="match status" value="1"/>
</dbReference>
<dbReference type="Pfam" id="PF00563">
    <property type="entry name" value="EAL"/>
    <property type="match status" value="1"/>
</dbReference>
<sequence length="407" mass="45274">MSFRDRLRHLVEAATNGPPFALLYLDLDRFKLVNDTLGHHIGDELLKAVARRLSSTLRESDHLARLSGDEFTILQTSYRTASDAKALAERCIQALTAPFEIAGNEITVGVSIGIVSCTPSGVEADTVLQQADLALYKAKRDGRNCYHLYERGMNDPLRLRNELEDDLRKALRAGELKLFYQPIVNARTGQTTAFEALLRWTHDRRGEISPAEFIPIAEERSLMPELGEWVLMQACRDAAGWPEHIRLSVNVSPAQLLYEDFTQVLMRSLKASGLCAHRLELEITETALLDHTGPPHRLLNEIRTIGVGVAMDDFGTGYSSLSVLQSFPFTRVKIDREFVSGLGKNPKSVAIVRAICGLCTTLEIPITAEGVETDAQRQALLEEPCGELQGFLIARPAPLECLQEWLK</sequence>
<dbReference type="Gene3D" id="3.30.70.270">
    <property type="match status" value="1"/>
</dbReference>
<gene>
    <name evidence="3" type="ORF">AWB65_06540</name>
</gene>
<accession>A0A158JFB3</accession>
<feature type="domain" description="EAL" evidence="1">
    <location>
        <begin position="160"/>
        <end position="407"/>
    </location>
</feature>
<dbReference type="InterPro" id="IPR043128">
    <property type="entry name" value="Rev_trsase/Diguanyl_cyclase"/>
</dbReference>
<dbReference type="Gene3D" id="3.20.20.450">
    <property type="entry name" value="EAL domain"/>
    <property type="match status" value="1"/>
</dbReference>
<dbReference type="SMART" id="SM00267">
    <property type="entry name" value="GGDEF"/>
    <property type="match status" value="1"/>
</dbReference>
<dbReference type="SUPFAM" id="SSF141868">
    <property type="entry name" value="EAL domain-like"/>
    <property type="match status" value="1"/>
</dbReference>
<dbReference type="CDD" id="cd01948">
    <property type="entry name" value="EAL"/>
    <property type="match status" value="1"/>
</dbReference>
<dbReference type="InterPro" id="IPR000160">
    <property type="entry name" value="GGDEF_dom"/>
</dbReference>
<comment type="caution">
    <text evidence="3">The sequence shown here is derived from an EMBL/GenBank/DDBJ whole genome shotgun (WGS) entry which is preliminary data.</text>
</comment>
<dbReference type="InterPro" id="IPR052155">
    <property type="entry name" value="Biofilm_reg_signaling"/>
</dbReference>
<dbReference type="AlphaFoldDB" id="A0A158JFB3"/>
<evidence type="ECO:0000313" key="3">
    <source>
        <dbReference type="EMBL" id="SAL67554.1"/>
    </source>
</evidence>
<dbReference type="EMBL" id="FCNW02000090">
    <property type="protein sequence ID" value="SAL67554.1"/>
    <property type="molecule type" value="Genomic_DNA"/>
</dbReference>
<dbReference type="PANTHER" id="PTHR44757">
    <property type="entry name" value="DIGUANYLATE CYCLASE DGCP"/>
    <property type="match status" value="1"/>
</dbReference>
<feature type="domain" description="GGDEF" evidence="2">
    <location>
        <begin position="18"/>
        <end position="151"/>
    </location>
</feature>
<dbReference type="InterPro" id="IPR035919">
    <property type="entry name" value="EAL_sf"/>
</dbReference>
<dbReference type="PANTHER" id="PTHR44757:SF2">
    <property type="entry name" value="BIOFILM ARCHITECTURE MAINTENANCE PROTEIN MBAA"/>
    <property type="match status" value="1"/>
</dbReference>
<reference evidence="3" key="1">
    <citation type="submission" date="2016-01" db="EMBL/GenBank/DDBJ databases">
        <authorList>
            <person name="Peeters C."/>
        </authorList>
    </citation>
    <scope>NUCLEOTIDE SEQUENCE [LARGE SCALE GENOMIC DNA]</scope>
    <source>
        <strain evidence="3">LMG 22934</strain>
    </source>
</reference>
<protein>
    <submittedName>
        <fullName evidence="3">Diguanylate cyclase/phosphodiesterase with PAS/PAC sensor(S)</fullName>
    </submittedName>
</protein>
<dbReference type="Pfam" id="PF00990">
    <property type="entry name" value="GGDEF"/>
    <property type="match status" value="1"/>
</dbReference>
<organism evidence="3 4">
    <name type="scientific">Caballeronia humi</name>
    <dbReference type="NCBI Taxonomy" id="326474"/>
    <lineage>
        <taxon>Bacteria</taxon>
        <taxon>Pseudomonadati</taxon>
        <taxon>Pseudomonadota</taxon>
        <taxon>Betaproteobacteria</taxon>
        <taxon>Burkholderiales</taxon>
        <taxon>Burkholderiaceae</taxon>
        <taxon>Caballeronia</taxon>
    </lineage>
</organism>
<dbReference type="InterPro" id="IPR001633">
    <property type="entry name" value="EAL_dom"/>
</dbReference>
<dbReference type="NCBIfam" id="TIGR00254">
    <property type="entry name" value="GGDEF"/>
    <property type="match status" value="1"/>
</dbReference>
<proteinExistence type="predicted"/>
<evidence type="ECO:0000259" key="1">
    <source>
        <dbReference type="PROSITE" id="PS50883"/>
    </source>
</evidence>
<evidence type="ECO:0000259" key="2">
    <source>
        <dbReference type="PROSITE" id="PS50887"/>
    </source>
</evidence>
<dbReference type="PROSITE" id="PS50883">
    <property type="entry name" value="EAL"/>
    <property type="match status" value="1"/>
</dbReference>
<dbReference type="STRING" id="326474.AWB65_06540"/>
<evidence type="ECO:0000313" key="4">
    <source>
        <dbReference type="Proteomes" id="UP000054977"/>
    </source>
</evidence>
<dbReference type="CDD" id="cd01949">
    <property type="entry name" value="GGDEF"/>
    <property type="match status" value="1"/>
</dbReference>
<name>A0A158JFB3_9BURK</name>
<dbReference type="PROSITE" id="PS50887">
    <property type="entry name" value="GGDEF"/>
    <property type="match status" value="1"/>
</dbReference>
<dbReference type="SMART" id="SM00052">
    <property type="entry name" value="EAL"/>
    <property type="match status" value="1"/>
</dbReference>